<dbReference type="InterPro" id="IPR051219">
    <property type="entry name" value="Heterochromatin_chromo-domain"/>
</dbReference>
<dbReference type="GO" id="GO:0005634">
    <property type="term" value="C:nucleus"/>
    <property type="evidence" value="ECO:0007669"/>
    <property type="project" value="UniProtKB-SubCell"/>
</dbReference>
<dbReference type="InterPro" id="IPR023779">
    <property type="entry name" value="Chromodomain_CS"/>
</dbReference>
<dbReference type="Pfam" id="PF01393">
    <property type="entry name" value="Chromo_shadow"/>
    <property type="match status" value="1"/>
</dbReference>
<dbReference type="GO" id="GO:0006338">
    <property type="term" value="P:chromatin remodeling"/>
    <property type="evidence" value="ECO:0007669"/>
    <property type="project" value="UniProtKB-ARBA"/>
</dbReference>
<dbReference type="PROSITE" id="PS50013">
    <property type="entry name" value="CHROMO_2"/>
    <property type="match status" value="1"/>
</dbReference>
<dbReference type="Proteomes" id="UP000504637">
    <property type="component" value="Unplaced"/>
</dbReference>
<sequence length="243" mass="26868">MPPALSDDEMEEVDDVDVPDSIPARIPQKSASKPATDPADNDDNDDEKEEEEDDDDDDDGDEDEYQVEKILTHQYDQAGNVLYQIKWLGYEAESDLTWEPIDNLSGAKAVLEAYHTSIGGRPSPKKKTPAKKAGVKEKSTGRGGKRATDVSEDSPAPTKKQRATKASDEGPGLPLGSWEDYAKVNAVVQREDKSKKPDTVTSSLTGLLEWHSTGRKTEHAMEVLRQKCPQLLLDYYESHLQAV</sequence>
<protein>
    <recommendedName>
        <fullName evidence="5">Chromo domain-containing protein</fullName>
    </recommendedName>
</protein>
<comment type="subunit">
    <text evidence="2">Component of the NuA4 histone acetyltransferase complex.</text>
</comment>
<dbReference type="InterPro" id="IPR016197">
    <property type="entry name" value="Chromo-like_dom_sf"/>
</dbReference>
<evidence type="ECO:0000256" key="2">
    <source>
        <dbReference type="ARBA" id="ARBA00011353"/>
    </source>
</evidence>
<feature type="region of interest" description="Disordered" evidence="4">
    <location>
        <begin position="116"/>
        <end position="178"/>
    </location>
</feature>
<feature type="compositionally biased region" description="Acidic residues" evidence="4">
    <location>
        <begin position="1"/>
        <end position="18"/>
    </location>
</feature>
<dbReference type="CDD" id="cd00024">
    <property type="entry name" value="CD_CSD"/>
    <property type="match status" value="1"/>
</dbReference>
<feature type="domain" description="Chromo" evidence="5">
    <location>
        <begin position="65"/>
        <end position="126"/>
    </location>
</feature>
<feature type="region of interest" description="Disordered" evidence="4">
    <location>
        <begin position="1"/>
        <end position="74"/>
    </location>
</feature>
<dbReference type="Pfam" id="PF00385">
    <property type="entry name" value="Chromo"/>
    <property type="match status" value="1"/>
</dbReference>
<comment type="subcellular location">
    <subcellularLocation>
        <location evidence="1">Nucleus</location>
    </subcellularLocation>
</comment>
<reference evidence="7" key="2">
    <citation type="submission" date="2020-04" db="EMBL/GenBank/DDBJ databases">
        <authorList>
            <consortium name="NCBI Genome Project"/>
        </authorList>
    </citation>
    <scope>NUCLEOTIDE SEQUENCE</scope>
    <source>
        <strain evidence="7">CBS 342.82</strain>
    </source>
</reference>
<dbReference type="SUPFAM" id="SSF54160">
    <property type="entry name" value="Chromo domain-like"/>
    <property type="match status" value="2"/>
</dbReference>
<dbReference type="Gene3D" id="2.40.50.40">
    <property type="match status" value="2"/>
</dbReference>
<name>A0A6J3MAH3_9PEZI</name>
<dbReference type="GeneID" id="54357430"/>
<reference evidence="7" key="1">
    <citation type="submission" date="2020-01" db="EMBL/GenBank/DDBJ databases">
        <authorList>
            <consortium name="DOE Joint Genome Institute"/>
            <person name="Haridas S."/>
            <person name="Albert R."/>
            <person name="Binder M."/>
            <person name="Bloem J."/>
            <person name="Labutti K."/>
            <person name="Salamov A."/>
            <person name="Andreopoulos B."/>
            <person name="Baker S.E."/>
            <person name="Barry K."/>
            <person name="Bills G."/>
            <person name="Bluhm B.H."/>
            <person name="Cannon C."/>
            <person name="Castanera R."/>
            <person name="Culley D.E."/>
            <person name="Daum C."/>
            <person name="Ezra D."/>
            <person name="Gonzalez J.B."/>
            <person name="Henrissat B."/>
            <person name="Kuo A."/>
            <person name="Liang C."/>
            <person name="Lipzen A."/>
            <person name="Lutzoni F."/>
            <person name="Magnuson J."/>
            <person name="Mondo S."/>
            <person name="Nolan M."/>
            <person name="Ohm R."/>
            <person name="Pangilinan J."/>
            <person name="Park H.-J."/>
            <person name="Ramirez L."/>
            <person name="Alfaro M."/>
            <person name="Sun H."/>
            <person name="Tritt A."/>
            <person name="Yoshinaga Y."/>
            <person name="Zwiers L.-H."/>
            <person name="Turgeon B.G."/>
            <person name="Goodwin S.B."/>
            <person name="Spatafora J.W."/>
            <person name="Crous P.W."/>
            <person name="Grigoriev I.V."/>
        </authorList>
    </citation>
    <scope>NUCLEOTIDE SEQUENCE</scope>
    <source>
        <strain evidence="7">CBS 342.82</strain>
    </source>
</reference>
<evidence type="ECO:0000256" key="4">
    <source>
        <dbReference type="SAM" id="MobiDB-lite"/>
    </source>
</evidence>
<reference evidence="7" key="3">
    <citation type="submission" date="2025-08" db="UniProtKB">
        <authorList>
            <consortium name="RefSeq"/>
        </authorList>
    </citation>
    <scope>IDENTIFICATION</scope>
    <source>
        <strain evidence="7">CBS 342.82</strain>
    </source>
</reference>
<keyword evidence="6" id="KW-1185">Reference proteome</keyword>
<dbReference type="PROSITE" id="PS00598">
    <property type="entry name" value="CHROMO_1"/>
    <property type="match status" value="1"/>
</dbReference>
<dbReference type="PANTHER" id="PTHR22812">
    <property type="entry name" value="CHROMOBOX PROTEIN"/>
    <property type="match status" value="1"/>
</dbReference>
<dbReference type="GO" id="GO:0000792">
    <property type="term" value="C:heterochromatin"/>
    <property type="evidence" value="ECO:0007669"/>
    <property type="project" value="UniProtKB-ARBA"/>
</dbReference>
<evidence type="ECO:0000256" key="3">
    <source>
        <dbReference type="ARBA" id="ARBA00023242"/>
    </source>
</evidence>
<dbReference type="RefSeq" id="XP_033460853.1">
    <property type="nucleotide sequence ID" value="XM_033599631.1"/>
</dbReference>
<gene>
    <name evidence="7" type="ORF">K489DRAFT_208549</name>
</gene>
<dbReference type="InterPro" id="IPR023780">
    <property type="entry name" value="Chromo_domain"/>
</dbReference>
<evidence type="ECO:0000313" key="6">
    <source>
        <dbReference type="Proteomes" id="UP000504637"/>
    </source>
</evidence>
<accession>A0A6J3MAH3</accession>
<evidence type="ECO:0000256" key="1">
    <source>
        <dbReference type="ARBA" id="ARBA00004123"/>
    </source>
</evidence>
<evidence type="ECO:0000259" key="5">
    <source>
        <dbReference type="PROSITE" id="PS50013"/>
    </source>
</evidence>
<dbReference type="SMART" id="SM00298">
    <property type="entry name" value="CHROMO"/>
    <property type="match status" value="1"/>
</dbReference>
<keyword evidence="3" id="KW-0539">Nucleus</keyword>
<organism evidence="7">
    <name type="scientific">Dissoconium aciculare CBS 342.82</name>
    <dbReference type="NCBI Taxonomy" id="1314786"/>
    <lineage>
        <taxon>Eukaryota</taxon>
        <taxon>Fungi</taxon>
        <taxon>Dikarya</taxon>
        <taxon>Ascomycota</taxon>
        <taxon>Pezizomycotina</taxon>
        <taxon>Dothideomycetes</taxon>
        <taxon>Dothideomycetidae</taxon>
        <taxon>Mycosphaerellales</taxon>
        <taxon>Dissoconiaceae</taxon>
        <taxon>Dissoconium</taxon>
    </lineage>
</organism>
<proteinExistence type="predicted"/>
<evidence type="ECO:0000313" key="7">
    <source>
        <dbReference type="RefSeq" id="XP_033460853.1"/>
    </source>
</evidence>
<dbReference type="InterPro" id="IPR000953">
    <property type="entry name" value="Chromo/chromo_shadow_dom"/>
</dbReference>
<dbReference type="AlphaFoldDB" id="A0A6J3MAH3"/>
<dbReference type="InterPro" id="IPR008251">
    <property type="entry name" value="Chromo_shadow_dom"/>
</dbReference>
<dbReference type="OrthoDB" id="433924at2759"/>
<feature type="compositionally biased region" description="Acidic residues" evidence="4">
    <location>
        <begin position="39"/>
        <end position="65"/>
    </location>
</feature>